<dbReference type="Proteomes" id="UP000823749">
    <property type="component" value="Chromosome 1"/>
</dbReference>
<reference evidence="2" key="1">
    <citation type="submission" date="2020-08" db="EMBL/GenBank/DDBJ databases">
        <title>Plant Genome Project.</title>
        <authorList>
            <person name="Zhang R.-G."/>
        </authorList>
    </citation>
    <scope>NUCLEOTIDE SEQUENCE</scope>
    <source>
        <strain evidence="2">WSP0</strain>
        <tissue evidence="2">Leaf</tissue>
    </source>
</reference>
<feature type="compositionally biased region" description="Basic and acidic residues" evidence="1">
    <location>
        <begin position="163"/>
        <end position="172"/>
    </location>
</feature>
<proteinExistence type="predicted"/>
<evidence type="ECO:0000313" key="3">
    <source>
        <dbReference type="Proteomes" id="UP000823749"/>
    </source>
</evidence>
<evidence type="ECO:0000313" key="2">
    <source>
        <dbReference type="EMBL" id="KAG5565193.1"/>
    </source>
</evidence>
<sequence>MEGSSSGNNGSGDPDFEMFCFCGKPTPLRKSGTQKNPGRSLALDVWLIYFEIIFCSDGPADGAGGGAGAGVGAEAGRAIEANRNHGRAGENIKQKKKKAVVVSYEKPRKRTSSGTMNLTHMSLKLIPRDNPEHNPGLFLLSSGSKEDDEEKQTGGGDLFTVLARRERGRHEDGDEVLLQSR</sequence>
<dbReference type="AlphaFoldDB" id="A0AAV6LJ89"/>
<keyword evidence="3" id="KW-1185">Reference proteome</keyword>
<comment type="caution">
    <text evidence="2">The sequence shown here is derived from an EMBL/GenBank/DDBJ whole genome shotgun (WGS) entry which is preliminary data.</text>
</comment>
<protein>
    <submittedName>
        <fullName evidence="2">Uncharacterized protein</fullName>
    </submittedName>
</protein>
<accession>A0AAV6LJ89</accession>
<evidence type="ECO:0000256" key="1">
    <source>
        <dbReference type="SAM" id="MobiDB-lite"/>
    </source>
</evidence>
<gene>
    <name evidence="2" type="ORF">RHGRI_001181</name>
</gene>
<name>A0AAV6LJ89_9ERIC</name>
<dbReference type="EMBL" id="JACTNZ010000001">
    <property type="protein sequence ID" value="KAG5565193.1"/>
    <property type="molecule type" value="Genomic_DNA"/>
</dbReference>
<organism evidence="2 3">
    <name type="scientific">Rhododendron griersonianum</name>
    <dbReference type="NCBI Taxonomy" id="479676"/>
    <lineage>
        <taxon>Eukaryota</taxon>
        <taxon>Viridiplantae</taxon>
        <taxon>Streptophyta</taxon>
        <taxon>Embryophyta</taxon>
        <taxon>Tracheophyta</taxon>
        <taxon>Spermatophyta</taxon>
        <taxon>Magnoliopsida</taxon>
        <taxon>eudicotyledons</taxon>
        <taxon>Gunneridae</taxon>
        <taxon>Pentapetalae</taxon>
        <taxon>asterids</taxon>
        <taxon>Ericales</taxon>
        <taxon>Ericaceae</taxon>
        <taxon>Ericoideae</taxon>
        <taxon>Rhodoreae</taxon>
        <taxon>Rhododendron</taxon>
    </lineage>
</organism>
<feature type="region of interest" description="Disordered" evidence="1">
    <location>
        <begin position="126"/>
        <end position="181"/>
    </location>
</feature>